<evidence type="ECO:0000313" key="4">
    <source>
        <dbReference type="EMBL" id="UZA52584.1"/>
    </source>
</evidence>
<sequence length="140" mass="15848">MKIGSVFFDKQFAFHDGQTGEKLFLVLGFGDGVYVVAKTTSKQHGRGTVFGCQDDRFYNFYLPQNSCYFKVCTWVCLDELYELKASEVLQKHFAGIINPICTLDDVLTRQIQNCALNGLDITNFQAEVMERSLLSTQNPP</sequence>
<evidence type="ECO:0000313" key="1">
    <source>
        <dbReference type="EMBL" id="STY93447.1"/>
    </source>
</evidence>
<dbReference type="Proteomes" id="UP001163283">
    <property type="component" value="Chromosome"/>
</dbReference>
<evidence type="ECO:0000313" key="3">
    <source>
        <dbReference type="EMBL" id="UZA04543.1"/>
    </source>
</evidence>
<dbReference type="GeneID" id="77189026"/>
<reference evidence="1 5" key="1">
    <citation type="submission" date="2018-06" db="EMBL/GenBank/DDBJ databases">
        <authorList>
            <consortium name="Pathogen Informatics"/>
            <person name="Doyle S."/>
        </authorList>
    </citation>
    <scope>NUCLEOTIDE SEQUENCE [LARGE SCALE GENOMIC DNA]</scope>
    <source>
        <strain evidence="1 5">NCTC9426</strain>
    </source>
</reference>
<evidence type="ECO:0000313" key="7">
    <source>
        <dbReference type="Proteomes" id="UP001163632"/>
    </source>
</evidence>
<dbReference type="EMBL" id="CP087781">
    <property type="protein sequence ID" value="UZA52584.1"/>
    <property type="molecule type" value="Genomic_DNA"/>
</dbReference>
<organism evidence="1 5">
    <name type="scientific">Moraxella bovis</name>
    <dbReference type="NCBI Taxonomy" id="476"/>
    <lineage>
        <taxon>Bacteria</taxon>
        <taxon>Pseudomonadati</taxon>
        <taxon>Pseudomonadota</taxon>
        <taxon>Gammaproteobacteria</taxon>
        <taxon>Moraxellales</taxon>
        <taxon>Moraxellaceae</taxon>
        <taxon>Moraxella</taxon>
    </lineage>
</organism>
<dbReference type="Proteomes" id="UP001163632">
    <property type="component" value="Chromosome"/>
</dbReference>
<gene>
    <name evidence="2" type="ORF">LP092_05165</name>
    <name evidence="3" type="ORF">LP092_07410</name>
    <name evidence="4" type="ORF">LP129_05470</name>
    <name evidence="1" type="ORF">NCTC9426_02177</name>
</gene>
<evidence type="ECO:0000313" key="2">
    <source>
        <dbReference type="EMBL" id="UZA04132.1"/>
    </source>
</evidence>
<dbReference type="Proteomes" id="UP000254133">
    <property type="component" value="Unassembled WGS sequence"/>
</dbReference>
<dbReference type="AlphaFoldDB" id="A0A378Q2T6"/>
<name>A0A378Q2T6_MORBO</name>
<protein>
    <submittedName>
        <fullName evidence="1">Uncharacterized protein</fullName>
    </submittedName>
</protein>
<dbReference type="RefSeq" id="WP_115369776.1">
    <property type="nucleotide sequence ID" value="NZ_CP087765.1"/>
</dbReference>
<evidence type="ECO:0000313" key="5">
    <source>
        <dbReference type="Proteomes" id="UP000254133"/>
    </source>
</evidence>
<reference evidence="2 6" key="2">
    <citation type="journal article" date="2022" name="BMC Microbiol.">
        <title>Whole genome sequencing of Moraxella bovis strains from North America reveals two genotypes with different genetic determinants.</title>
        <authorList>
            <person name="Wynn E.L."/>
            <person name="Hille M.M."/>
            <person name="Loy J.D."/>
            <person name="Schuller G."/>
            <person name="Kuhn K.L."/>
            <person name="Dickey A.M."/>
            <person name="Bono J.L."/>
            <person name="Clawson M.L."/>
        </authorList>
    </citation>
    <scope>NUCLEOTIDE SEQUENCE</scope>
    <source>
        <strain evidence="2">SAM102599</strain>
        <strain evidence="4 6">SAM57978</strain>
    </source>
</reference>
<proteinExistence type="predicted"/>
<accession>A0A378Q2T6</accession>
<dbReference type="EMBL" id="CP087830">
    <property type="protein sequence ID" value="UZA04132.1"/>
    <property type="molecule type" value="Genomic_DNA"/>
</dbReference>
<dbReference type="EMBL" id="CP087830">
    <property type="protein sequence ID" value="UZA04543.1"/>
    <property type="molecule type" value="Genomic_DNA"/>
</dbReference>
<dbReference type="EMBL" id="UGPZ01000003">
    <property type="protein sequence ID" value="STY93447.1"/>
    <property type="molecule type" value="Genomic_DNA"/>
</dbReference>
<keyword evidence="7" id="KW-1185">Reference proteome</keyword>
<evidence type="ECO:0000313" key="6">
    <source>
        <dbReference type="Proteomes" id="UP001163283"/>
    </source>
</evidence>